<protein>
    <submittedName>
        <fullName evidence="1">MmcQ/YjbR family DNA-binding protein</fullName>
    </submittedName>
</protein>
<dbReference type="Gene3D" id="3.90.1150.30">
    <property type="match status" value="1"/>
</dbReference>
<dbReference type="PANTHER" id="PTHR35145:SF1">
    <property type="entry name" value="CYTOPLASMIC PROTEIN"/>
    <property type="match status" value="1"/>
</dbReference>
<evidence type="ECO:0000313" key="1">
    <source>
        <dbReference type="EMBL" id="MFC6237089.1"/>
    </source>
</evidence>
<name>A0ABW1SXV4_9ACTN</name>
<dbReference type="Proteomes" id="UP001596138">
    <property type="component" value="Unassembled WGS sequence"/>
</dbReference>
<dbReference type="InterPro" id="IPR038056">
    <property type="entry name" value="YjbR-like_sf"/>
</dbReference>
<evidence type="ECO:0000313" key="2">
    <source>
        <dbReference type="Proteomes" id="UP001596138"/>
    </source>
</evidence>
<dbReference type="Pfam" id="PF04237">
    <property type="entry name" value="YjbR"/>
    <property type="match status" value="1"/>
</dbReference>
<dbReference type="PANTHER" id="PTHR35145">
    <property type="entry name" value="CYTOPLASMIC PROTEIN-RELATED"/>
    <property type="match status" value="1"/>
</dbReference>
<accession>A0ABW1SXV4</accession>
<comment type="caution">
    <text evidence="1">The sequence shown here is derived from an EMBL/GenBank/DDBJ whole genome shotgun (WGS) entry which is preliminary data.</text>
</comment>
<dbReference type="RefSeq" id="WP_386764133.1">
    <property type="nucleotide sequence ID" value="NZ_JBHSTI010000008.1"/>
</dbReference>
<dbReference type="InterPro" id="IPR058532">
    <property type="entry name" value="YjbR/MT2646/Rv2570-like"/>
</dbReference>
<keyword evidence="1" id="KW-0238">DNA-binding</keyword>
<dbReference type="SUPFAM" id="SSF142906">
    <property type="entry name" value="YjbR-like"/>
    <property type="match status" value="1"/>
</dbReference>
<reference evidence="2" key="1">
    <citation type="journal article" date="2019" name="Int. J. Syst. Evol. Microbiol.">
        <title>The Global Catalogue of Microorganisms (GCM) 10K type strain sequencing project: providing services to taxonomists for standard genome sequencing and annotation.</title>
        <authorList>
            <consortium name="The Broad Institute Genomics Platform"/>
            <consortium name="The Broad Institute Genome Sequencing Center for Infectious Disease"/>
            <person name="Wu L."/>
            <person name="Ma J."/>
        </authorList>
    </citation>
    <scope>NUCLEOTIDE SEQUENCE [LARGE SCALE GENOMIC DNA]</scope>
    <source>
        <strain evidence="2">CGMCC 4.7317</strain>
    </source>
</reference>
<keyword evidence="2" id="KW-1185">Reference proteome</keyword>
<sequence length="148" mass="16367">MARRRTTDQRTRALAMPLELPGATLTHPFGDDVNVYKVGIATATDVGTGRHAGGKLFAMIGLWGDPGIVTLKVEPEVGPTLIAEHPAIEPGYHMNKRHWISVTLDGSVPDDVLRELVEDSYDLVVSTLTARQRFDVDPDRFPLPRRTR</sequence>
<organism evidence="1 2">
    <name type="scientific">Longivirga aurantiaca</name>
    <dbReference type="NCBI Taxonomy" id="1837743"/>
    <lineage>
        <taxon>Bacteria</taxon>
        <taxon>Bacillati</taxon>
        <taxon>Actinomycetota</taxon>
        <taxon>Actinomycetes</taxon>
        <taxon>Sporichthyales</taxon>
        <taxon>Sporichthyaceae</taxon>
        <taxon>Longivirga</taxon>
    </lineage>
</organism>
<dbReference type="InterPro" id="IPR007351">
    <property type="entry name" value="YjbR"/>
</dbReference>
<dbReference type="GO" id="GO:0003677">
    <property type="term" value="F:DNA binding"/>
    <property type="evidence" value="ECO:0007669"/>
    <property type="project" value="UniProtKB-KW"/>
</dbReference>
<gene>
    <name evidence="1" type="ORF">ACFQGU_04315</name>
</gene>
<dbReference type="EMBL" id="JBHSTI010000008">
    <property type="protein sequence ID" value="MFC6237089.1"/>
    <property type="molecule type" value="Genomic_DNA"/>
</dbReference>
<proteinExistence type="predicted"/>